<evidence type="ECO:0000313" key="2">
    <source>
        <dbReference type="Proteomes" id="UP001283361"/>
    </source>
</evidence>
<dbReference type="EMBL" id="JAWDGP010008005">
    <property type="protein sequence ID" value="KAK3697644.1"/>
    <property type="molecule type" value="Genomic_DNA"/>
</dbReference>
<evidence type="ECO:0000313" key="1">
    <source>
        <dbReference type="EMBL" id="KAK3697644.1"/>
    </source>
</evidence>
<keyword evidence="2" id="KW-1185">Reference proteome</keyword>
<comment type="caution">
    <text evidence="1">The sequence shown here is derived from an EMBL/GenBank/DDBJ whole genome shotgun (WGS) entry which is preliminary data.</text>
</comment>
<dbReference type="Proteomes" id="UP001283361">
    <property type="component" value="Unassembled WGS sequence"/>
</dbReference>
<proteinExistence type="predicted"/>
<dbReference type="AlphaFoldDB" id="A0AAE1CJI1"/>
<protein>
    <submittedName>
        <fullName evidence="1">Uncharacterized protein</fullName>
    </submittedName>
</protein>
<organism evidence="1 2">
    <name type="scientific">Elysia crispata</name>
    <name type="common">lettuce slug</name>
    <dbReference type="NCBI Taxonomy" id="231223"/>
    <lineage>
        <taxon>Eukaryota</taxon>
        <taxon>Metazoa</taxon>
        <taxon>Spiralia</taxon>
        <taxon>Lophotrochozoa</taxon>
        <taxon>Mollusca</taxon>
        <taxon>Gastropoda</taxon>
        <taxon>Heterobranchia</taxon>
        <taxon>Euthyneura</taxon>
        <taxon>Panpulmonata</taxon>
        <taxon>Sacoglossa</taxon>
        <taxon>Placobranchoidea</taxon>
        <taxon>Plakobranchidae</taxon>
        <taxon>Elysia</taxon>
    </lineage>
</organism>
<gene>
    <name evidence="1" type="ORF">RRG08_007456</name>
</gene>
<sequence length="129" mass="14228">MVSPQTSAQLNTGVCDYCACKVVTTPDNLEKICVGFFWLKCSEVTSVTELSTAKPRGCSASWRTVCSSDMQMVPKYSERRFMKVCLSKLVLNEAIPRNFTKAHWQSKSIPALGLFAVLTQYACCVLTAA</sequence>
<reference evidence="1" key="1">
    <citation type="journal article" date="2023" name="G3 (Bethesda)">
        <title>A reference genome for the long-term kleptoplast-retaining sea slug Elysia crispata morphotype clarki.</title>
        <authorList>
            <person name="Eastman K.E."/>
            <person name="Pendleton A.L."/>
            <person name="Shaikh M.A."/>
            <person name="Suttiyut T."/>
            <person name="Ogas R."/>
            <person name="Tomko P."/>
            <person name="Gavelis G."/>
            <person name="Widhalm J.R."/>
            <person name="Wisecaver J.H."/>
        </authorList>
    </citation>
    <scope>NUCLEOTIDE SEQUENCE</scope>
    <source>
        <strain evidence="1">ECLA1</strain>
    </source>
</reference>
<name>A0AAE1CJI1_9GAST</name>
<accession>A0AAE1CJI1</accession>